<dbReference type="PANTHER" id="PTHR44943">
    <property type="entry name" value="CELLULOSE SYNTHASE OPERON PROTEIN C"/>
    <property type="match status" value="1"/>
</dbReference>
<name>A0A930YWW4_9FLAO</name>
<organism evidence="5 6">
    <name type="scientific">Planobacterium oryzisoli</name>
    <dbReference type="NCBI Taxonomy" id="2771435"/>
    <lineage>
        <taxon>Bacteria</taxon>
        <taxon>Pseudomonadati</taxon>
        <taxon>Bacteroidota</taxon>
        <taxon>Flavobacteriia</taxon>
        <taxon>Flavobacteriales</taxon>
        <taxon>Weeksellaceae</taxon>
        <taxon>Chryseobacterium group</taxon>
        <taxon>Chryseobacterium</taxon>
    </lineage>
</organism>
<keyword evidence="1" id="KW-0677">Repeat</keyword>
<gene>
    <name evidence="5" type="primary">yaiO</name>
    <name evidence="5" type="ORF">IC612_08255</name>
</gene>
<protein>
    <submittedName>
        <fullName evidence="5">YaiO family outer membrane beta-barrel protein</fullName>
    </submittedName>
</protein>
<dbReference type="InterPro" id="IPR051685">
    <property type="entry name" value="Ycf3/AcsC/BcsC/TPR_MFPF"/>
</dbReference>
<evidence type="ECO:0000256" key="2">
    <source>
        <dbReference type="ARBA" id="ARBA00022803"/>
    </source>
</evidence>
<dbReference type="AlphaFoldDB" id="A0A930YWW4"/>
<evidence type="ECO:0000313" key="5">
    <source>
        <dbReference type="EMBL" id="MBF5027784.1"/>
    </source>
</evidence>
<keyword evidence="6" id="KW-1185">Reference proteome</keyword>
<keyword evidence="2" id="KW-0802">TPR repeat</keyword>
<dbReference type="SUPFAM" id="SSF48452">
    <property type="entry name" value="TPR-like"/>
    <property type="match status" value="1"/>
</dbReference>
<dbReference type="EMBL" id="JADKYY010000010">
    <property type="protein sequence ID" value="MBF5027784.1"/>
    <property type="molecule type" value="Genomic_DNA"/>
</dbReference>
<dbReference type="InterPro" id="IPR011990">
    <property type="entry name" value="TPR-like_helical_dom_sf"/>
</dbReference>
<evidence type="ECO:0000256" key="3">
    <source>
        <dbReference type="SAM" id="SignalP"/>
    </source>
</evidence>
<dbReference type="Proteomes" id="UP000694480">
    <property type="component" value="Unassembled WGS sequence"/>
</dbReference>
<dbReference type="NCBIfam" id="TIGR04390">
    <property type="entry name" value="OMP_YaiO_dom"/>
    <property type="match status" value="1"/>
</dbReference>
<dbReference type="PANTHER" id="PTHR44943:SF8">
    <property type="entry name" value="TPR REPEAT-CONTAINING PROTEIN MJ0263"/>
    <property type="match status" value="1"/>
</dbReference>
<sequence length="408" mass="46554">MKHFIVLFLLIAGFLSAQQYSSDDLFQMARNAAFNDKDYNKAISLSQQALEITPDYTDISIFLARLYTWDDQPEKAREIFKELKEKGTEDADFFLAYGSLEYWNDNNEKALEIVNEGVSKNPLSSDLLILRAKINNSDQNYASALADLENALKIDPQNTDARSLLTRVQSNGVKNSIGVSYTHSHFDKQFEDDWRISTLSYKRGTKLGSVILKLNHASKFGDSGFQGELEAYPRISETFYMYVGTGYSADVGIFPKFRLGASLYANLPKSFEAEVGVRHLYFSDGLWMYTASVGKYYKNFWFNFRTYLTPSSQNVSHSYTATTRYYFSDANNYLGIQVGTGISPEEQLNSLLPDGVYKLKTFKVGADYNFTLSKNNLFTISGTYYRQEYRPETIGNQYDFSLGYARNF</sequence>
<reference evidence="5" key="1">
    <citation type="submission" date="2020-11" db="EMBL/GenBank/DDBJ databases">
        <title>Genome seq and assembly of Planobacterium sp.</title>
        <authorList>
            <person name="Chhetri G."/>
        </authorList>
    </citation>
    <scope>NUCLEOTIDE SEQUENCE</scope>
    <source>
        <strain evidence="5">GCR5</strain>
    </source>
</reference>
<dbReference type="Pfam" id="PF19413">
    <property type="entry name" value="YaiO"/>
    <property type="match status" value="1"/>
</dbReference>
<proteinExistence type="predicted"/>
<feature type="signal peptide" evidence="3">
    <location>
        <begin position="1"/>
        <end position="17"/>
    </location>
</feature>
<feature type="domain" description="YaiO beta-barrel" evidence="4">
    <location>
        <begin position="174"/>
        <end position="346"/>
    </location>
</feature>
<dbReference type="InterPro" id="IPR030887">
    <property type="entry name" value="Beta-barrel_YaiO"/>
</dbReference>
<evidence type="ECO:0000313" key="6">
    <source>
        <dbReference type="Proteomes" id="UP000694480"/>
    </source>
</evidence>
<dbReference type="Gene3D" id="1.25.40.10">
    <property type="entry name" value="Tetratricopeptide repeat domain"/>
    <property type="match status" value="1"/>
</dbReference>
<comment type="caution">
    <text evidence="5">The sequence shown here is derived from an EMBL/GenBank/DDBJ whole genome shotgun (WGS) entry which is preliminary data.</text>
</comment>
<feature type="chain" id="PRO_5037646630" evidence="3">
    <location>
        <begin position="18"/>
        <end position="408"/>
    </location>
</feature>
<dbReference type="RefSeq" id="WP_194739710.1">
    <property type="nucleotide sequence ID" value="NZ_JADKYY010000010.1"/>
</dbReference>
<evidence type="ECO:0000256" key="1">
    <source>
        <dbReference type="ARBA" id="ARBA00022737"/>
    </source>
</evidence>
<dbReference type="Pfam" id="PF14559">
    <property type="entry name" value="TPR_19"/>
    <property type="match status" value="1"/>
</dbReference>
<dbReference type="SMART" id="SM00028">
    <property type="entry name" value="TPR"/>
    <property type="match status" value="2"/>
</dbReference>
<evidence type="ECO:0000259" key="4">
    <source>
        <dbReference type="Pfam" id="PF19413"/>
    </source>
</evidence>
<keyword evidence="3" id="KW-0732">Signal</keyword>
<dbReference type="InterPro" id="IPR019734">
    <property type="entry name" value="TPR_rpt"/>
</dbReference>
<accession>A0A930YWW4</accession>